<dbReference type="PANTHER" id="PTHR11709:SF394">
    <property type="entry name" value="FI03373P-RELATED"/>
    <property type="match status" value="1"/>
</dbReference>
<feature type="transmembrane region" description="Helical" evidence="14">
    <location>
        <begin position="47"/>
        <end position="65"/>
    </location>
</feature>
<comment type="catalytic activity">
    <reaction evidence="11">
        <text>nitric oxide + Fe(III)-[cytochrome c] + H2O = Fe(II)-[cytochrome c] + nitrite + 2 H(+)</text>
        <dbReference type="Rhea" id="RHEA:15233"/>
        <dbReference type="Rhea" id="RHEA-COMP:10350"/>
        <dbReference type="Rhea" id="RHEA-COMP:14399"/>
        <dbReference type="ChEBI" id="CHEBI:15377"/>
        <dbReference type="ChEBI" id="CHEBI:15378"/>
        <dbReference type="ChEBI" id="CHEBI:16301"/>
        <dbReference type="ChEBI" id="CHEBI:16480"/>
        <dbReference type="ChEBI" id="CHEBI:29033"/>
        <dbReference type="ChEBI" id="CHEBI:29034"/>
        <dbReference type="EC" id="1.7.2.1"/>
    </reaction>
</comment>
<dbReference type="CDD" id="cd04208">
    <property type="entry name" value="CuRO_2_CuNIR"/>
    <property type="match status" value="1"/>
</dbReference>
<name>A0A0W8IHH7_KOCRO</name>
<keyword evidence="14" id="KW-1133">Transmembrane helix</keyword>
<dbReference type="InterPro" id="IPR045087">
    <property type="entry name" value="Cu-oxidase_fam"/>
</dbReference>
<feature type="transmembrane region" description="Helical" evidence="14">
    <location>
        <begin position="110"/>
        <end position="133"/>
    </location>
</feature>
<dbReference type="SUPFAM" id="SSF49503">
    <property type="entry name" value="Cupredoxins"/>
    <property type="match status" value="3"/>
</dbReference>
<feature type="region of interest" description="Disordered" evidence="13">
    <location>
        <begin position="413"/>
        <end position="437"/>
    </location>
</feature>
<dbReference type="InterPro" id="IPR001287">
    <property type="entry name" value="NO2-reductase_Cu"/>
</dbReference>
<dbReference type="Pfam" id="PF07732">
    <property type="entry name" value="Cu-oxidase_3"/>
    <property type="match status" value="1"/>
</dbReference>
<feature type="binding site" description="type 1 copper site" evidence="12">
    <location>
        <position position="741"/>
    </location>
    <ligand>
        <name>Cu cation</name>
        <dbReference type="ChEBI" id="CHEBI:23378"/>
        <label>1</label>
    </ligand>
</feature>
<evidence type="ECO:0000256" key="11">
    <source>
        <dbReference type="ARBA" id="ARBA00049340"/>
    </source>
</evidence>
<comment type="cofactor">
    <cofactor evidence="2 12">
        <name>Cu(2+)</name>
        <dbReference type="ChEBI" id="CHEBI:29036"/>
    </cofactor>
</comment>
<dbReference type="CDD" id="cd11020">
    <property type="entry name" value="CuRO_1_CuNIR"/>
    <property type="match status" value="1"/>
</dbReference>
<feature type="transmembrane region" description="Helical" evidence="14">
    <location>
        <begin position="145"/>
        <end position="166"/>
    </location>
</feature>
<feature type="transmembrane region" description="Helical" evidence="14">
    <location>
        <begin position="21"/>
        <end position="41"/>
    </location>
</feature>
<accession>A0A0W8IHH7</accession>
<dbReference type="Gene3D" id="2.60.40.420">
    <property type="entry name" value="Cupredoxins - blue copper proteins"/>
    <property type="match status" value="3"/>
</dbReference>
<feature type="transmembrane region" description="Helical" evidence="14">
    <location>
        <begin position="186"/>
        <end position="205"/>
    </location>
</feature>
<feature type="transmembrane region" description="Helical" evidence="14">
    <location>
        <begin position="217"/>
        <end position="242"/>
    </location>
</feature>
<feature type="binding site" description="type 1 copper site" evidence="12">
    <location>
        <position position="740"/>
    </location>
    <ligand>
        <name>Cu cation</name>
        <dbReference type="ChEBI" id="CHEBI:23378"/>
        <label>1</label>
    </ligand>
</feature>
<keyword evidence="9" id="KW-0560">Oxidoreductase</keyword>
<keyword evidence="14" id="KW-0472">Membrane</keyword>
<feature type="transmembrane region" description="Helical" evidence="14">
    <location>
        <begin position="86"/>
        <end position="104"/>
    </location>
</feature>
<keyword evidence="10 12" id="KW-0186">Copper</keyword>
<dbReference type="AlphaFoldDB" id="A0A0W8IHH7"/>
<dbReference type="InterPro" id="IPR008972">
    <property type="entry name" value="Cupredoxin"/>
</dbReference>
<feature type="binding site" description="type 1 copper site" evidence="12">
    <location>
        <position position="706"/>
    </location>
    <ligand>
        <name>Cu cation</name>
        <dbReference type="ChEBI" id="CHEBI:23378"/>
        <label>1</label>
    </ligand>
</feature>
<evidence type="ECO:0000256" key="3">
    <source>
        <dbReference type="ARBA" id="ARBA00010609"/>
    </source>
</evidence>
<evidence type="ECO:0000256" key="2">
    <source>
        <dbReference type="ARBA" id="ARBA00001973"/>
    </source>
</evidence>
<dbReference type="PRINTS" id="PR00695">
    <property type="entry name" value="CUNO2RDTASE"/>
</dbReference>
<feature type="transmembrane region" description="Helical" evidence="14">
    <location>
        <begin position="248"/>
        <end position="267"/>
    </location>
</feature>
<reference evidence="17" key="1">
    <citation type="submission" date="2015-12" db="EMBL/GenBank/DDBJ databases">
        <authorList>
            <person name="Nair G.R."/>
            <person name="Kaur G."/>
            <person name="Mayilraj S."/>
        </authorList>
    </citation>
    <scope>NUCLEOTIDE SEQUENCE [LARGE SCALE GENOMIC DNA]</scope>
    <source>
        <strain evidence="17">CD08_4</strain>
    </source>
</reference>
<feature type="binding site" description="type 1 copper site" evidence="12">
    <location>
        <position position="902"/>
    </location>
    <ligand>
        <name>Cu cation</name>
        <dbReference type="ChEBI" id="CHEBI:23378"/>
        <label>1</label>
    </ligand>
</feature>
<dbReference type="Proteomes" id="UP000053512">
    <property type="component" value="Unassembled WGS sequence"/>
</dbReference>
<sequence>MSHVTSRPRLHGRASWHRRSAAPIRIWMGVLLVVILVHRWVPDFRWVMVHLVTLGLITNSIMVWSQHFTESLLKNRLPDGARRRQLARIRTLNVGIVLLIAGLLSTWYWLTVLAAVLIGAALTWHGTALLGQLRTALPSRFAVTVKYYVVAAFLLPVGAVLGAVLAAGLSAPWHARVLLAHEATNVLGFVGLTVAGTLLTLWPTILRTRMVGFSSRITAVALPVMTGGIVTTVGGSLLGTVWVTVAGLAAYICGLVAVAVVMAGTACRRRPADYAGFSVAAGVMWWLATTVVITWLVAGHGFETAVLRQLTVPFVAGFLAQVLLGAMTYLLPVTMGGGPATVRAANQVINRAAMFRVVVINLCVLLFSLPPGLLPSWVRAVVSVLGAAVFFAFVPLMVSAAKVSVAGRKAAAAPPSRNRARADTSAPSPAAPGGEVPASRHVRGAVAGVLTVATAVVVGIALNPAAAGFDLRAQGAGPVQATGRTTTVEVSAEEGMRFEPASVEVPVGDELVIELTNNDPTNVHDLVLASGASSGRVALGQTVTVDAGVIGGSVEGWCSIVGHKSMGMGFDVIAVDADGTAVAAAPAAAQEAPGHPGLHAPASDPAADPAADPDPAVDFGAAPGDQFDTRSPVLEPVDGEPESGRRVHRVELEVEEIPQEIAPGMQLQGWTYNGRYMGPTLHGRVGDVFEITLVNDGSMGHSVDFHAGALAPDGPMRTIAPGESLVYRFEAVRSGIWLYHCSTAPMSTHLAAGMFGAVVIDPPGLPGVDREFLLVQNETYLSPAGDTADGGANAVVAPERVAQGVPSLTMFNGHATQYVHDPLTARTGERVRIWVLAAGPSKGMSFHVVGGQFDTVYKEGAYLLPPGGTGQGGAQVLDLAPAQGGFVELEFSEPGTYPFVNHSLAEAERGARGLIRVSP</sequence>
<evidence type="ECO:0000256" key="12">
    <source>
        <dbReference type="PIRSR" id="PIRSR601287-1"/>
    </source>
</evidence>
<keyword evidence="8" id="KW-0677">Repeat</keyword>
<evidence type="ECO:0000256" key="10">
    <source>
        <dbReference type="ARBA" id="ARBA00023008"/>
    </source>
</evidence>
<feature type="transmembrane region" description="Helical" evidence="14">
    <location>
        <begin position="444"/>
        <end position="462"/>
    </location>
</feature>
<feature type="compositionally biased region" description="Low complexity" evidence="13">
    <location>
        <begin position="586"/>
        <end position="625"/>
    </location>
</feature>
<dbReference type="PANTHER" id="PTHR11709">
    <property type="entry name" value="MULTI-COPPER OXIDASE"/>
    <property type="match status" value="1"/>
</dbReference>
<evidence type="ECO:0000256" key="9">
    <source>
        <dbReference type="ARBA" id="ARBA00023002"/>
    </source>
</evidence>
<proteinExistence type="inferred from homology"/>
<evidence type="ECO:0000256" key="4">
    <source>
        <dbReference type="ARBA" id="ARBA00011233"/>
    </source>
</evidence>
<feature type="region of interest" description="Disordered" evidence="13">
    <location>
        <begin position="586"/>
        <end position="645"/>
    </location>
</feature>
<evidence type="ECO:0000256" key="1">
    <source>
        <dbReference type="ARBA" id="ARBA00001960"/>
    </source>
</evidence>
<evidence type="ECO:0000313" key="17">
    <source>
        <dbReference type="Proteomes" id="UP000053512"/>
    </source>
</evidence>
<feature type="binding site" description="type 1 copper site" evidence="12">
    <location>
        <position position="754"/>
    </location>
    <ligand>
        <name>Cu cation</name>
        <dbReference type="ChEBI" id="CHEBI:23378"/>
        <label>1</label>
    </ligand>
</feature>
<feature type="binding site" description="type 1 copper site" evidence="12">
    <location>
        <position position="749"/>
    </location>
    <ligand>
        <name>Cu cation</name>
        <dbReference type="ChEBI" id="CHEBI:23378"/>
        <label>1</label>
    </ligand>
</feature>
<dbReference type="EC" id="1.7.2.1" evidence="5"/>
<keyword evidence="14" id="KW-0812">Transmembrane</keyword>
<dbReference type="InterPro" id="IPR011707">
    <property type="entry name" value="Cu-oxidase-like_N"/>
</dbReference>
<feature type="domain" description="Plastocyanin-like" evidence="15">
    <location>
        <begin position="659"/>
        <end position="763"/>
    </location>
</feature>
<evidence type="ECO:0000313" key="16">
    <source>
        <dbReference type="EMBL" id="KUG59487.1"/>
    </source>
</evidence>
<evidence type="ECO:0000256" key="6">
    <source>
        <dbReference type="ARBA" id="ARBA00017290"/>
    </source>
</evidence>
<evidence type="ECO:0000256" key="14">
    <source>
        <dbReference type="SAM" id="Phobius"/>
    </source>
</evidence>
<evidence type="ECO:0000256" key="5">
    <source>
        <dbReference type="ARBA" id="ARBA00011882"/>
    </source>
</evidence>
<comment type="similarity">
    <text evidence="3">Belongs to the multicopper oxidase family.</text>
</comment>
<dbReference type="GO" id="GO:0005507">
    <property type="term" value="F:copper ion binding"/>
    <property type="evidence" value="ECO:0007669"/>
    <property type="project" value="InterPro"/>
</dbReference>
<protein>
    <recommendedName>
        <fullName evidence="6">Copper-containing nitrite reductase</fullName>
        <ecNumber evidence="5">1.7.2.1</ecNumber>
    </recommendedName>
</protein>
<comment type="subunit">
    <text evidence="4">Homotrimer.</text>
</comment>
<organism evidence="16 17">
    <name type="scientific">Kocuria rosea subsp. polaris</name>
    <dbReference type="NCBI Taxonomy" id="136273"/>
    <lineage>
        <taxon>Bacteria</taxon>
        <taxon>Bacillati</taxon>
        <taxon>Actinomycetota</taxon>
        <taxon>Actinomycetes</taxon>
        <taxon>Micrococcales</taxon>
        <taxon>Micrococcaceae</taxon>
        <taxon>Kocuria</taxon>
    </lineage>
</organism>
<comment type="cofactor">
    <cofactor evidence="1 12">
        <name>Cu(+)</name>
        <dbReference type="ChEBI" id="CHEBI:49552"/>
    </cofactor>
</comment>
<dbReference type="GO" id="GO:0050421">
    <property type="term" value="F:nitrite reductase (NO-forming) activity"/>
    <property type="evidence" value="ECO:0007669"/>
    <property type="project" value="UniProtKB-EC"/>
</dbReference>
<feature type="binding site" description="type 1 copper site" evidence="12">
    <location>
        <position position="701"/>
    </location>
    <ligand>
        <name>Cu cation</name>
        <dbReference type="ChEBI" id="CHEBI:23378"/>
        <label>1</label>
    </ligand>
</feature>
<gene>
    <name evidence="16" type="ORF">AVL61_16365</name>
</gene>
<evidence type="ECO:0000256" key="8">
    <source>
        <dbReference type="ARBA" id="ARBA00022737"/>
    </source>
</evidence>
<keyword evidence="7 12" id="KW-0479">Metal-binding</keyword>
<evidence type="ECO:0000259" key="15">
    <source>
        <dbReference type="Pfam" id="PF07732"/>
    </source>
</evidence>
<dbReference type="RefSeq" id="WP_058874001.1">
    <property type="nucleotide sequence ID" value="NZ_LQBK01000012.1"/>
</dbReference>
<feature type="transmembrane region" description="Helical" evidence="14">
    <location>
        <begin position="353"/>
        <end position="371"/>
    </location>
</feature>
<feature type="transmembrane region" description="Helical" evidence="14">
    <location>
        <begin position="274"/>
        <end position="298"/>
    </location>
</feature>
<feature type="transmembrane region" description="Helical" evidence="14">
    <location>
        <begin position="310"/>
        <end position="332"/>
    </location>
</feature>
<dbReference type="EMBL" id="LQBK01000012">
    <property type="protein sequence ID" value="KUG59487.1"/>
    <property type="molecule type" value="Genomic_DNA"/>
</dbReference>
<feature type="transmembrane region" description="Helical" evidence="14">
    <location>
        <begin position="377"/>
        <end position="398"/>
    </location>
</feature>
<evidence type="ECO:0000256" key="13">
    <source>
        <dbReference type="SAM" id="MobiDB-lite"/>
    </source>
</evidence>
<comment type="caution">
    <text evidence="16">The sequence shown here is derived from an EMBL/GenBank/DDBJ whole genome shotgun (WGS) entry which is preliminary data.</text>
</comment>
<evidence type="ECO:0000256" key="7">
    <source>
        <dbReference type="ARBA" id="ARBA00022723"/>
    </source>
</evidence>